<dbReference type="OrthoDB" id="1243155at2"/>
<gene>
    <name evidence="2" type="ORF">SAMN05660477_00776</name>
</gene>
<dbReference type="RefSeq" id="WP_079666056.1">
    <property type="nucleotide sequence ID" value="NZ_FUYZ01000002.1"/>
</dbReference>
<name>A0A1T5DJI9_9FLAO</name>
<feature type="chain" id="PRO_5010552265" evidence="1">
    <location>
        <begin position="22"/>
        <end position="233"/>
    </location>
</feature>
<accession>A0A1T5DJI9</accession>
<reference evidence="2 3" key="1">
    <citation type="submission" date="2017-02" db="EMBL/GenBank/DDBJ databases">
        <authorList>
            <person name="Peterson S.W."/>
        </authorList>
    </citation>
    <scope>NUCLEOTIDE SEQUENCE [LARGE SCALE GENOMIC DNA]</scope>
    <source>
        <strain evidence="2 3">DSM 22323</strain>
    </source>
</reference>
<protein>
    <submittedName>
        <fullName evidence="2">Uncharacterized protein</fullName>
    </submittedName>
</protein>
<dbReference type="EMBL" id="FUYZ01000002">
    <property type="protein sequence ID" value="SKB71761.1"/>
    <property type="molecule type" value="Genomic_DNA"/>
</dbReference>
<dbReference type="Proteomes" id="UP000191112">
    <property type="component" value="Unassembled WGS sequence"/>
</dbReference>
<organism evidence="2 3">
    <name type="scientific">Soonwooa buanensis</name>
    <dbReference type="NCBI Taxonomy" id="619805"/>
    <lineage>
        <taxon>Bacteria</taxon>
        <taxon>Pseudomonadati</taxon>
        <taxon>Bacteroidota</taxon>
        <taxon>Flavobacteriia</taxon>
        <taxon>Flavobacteriales</taxon>
        <taxon>Weeksellaceae</taxon>
        <taxon>Chryseobacterium group</taxon>
        <taxon>Soonwooa</taxon>
    </lineage>
</organism>
<keyword evidence="1" id="KW-0732">Signal</keyword>
<feature type="signal peptide" evidence="1">
    <location>
        <begin position="1"/>
        <end position="21"/>
    </location>
</feature>
<evidence type="ECO:0000313" key="3">
    <source>
        <dbReference type="Proteomes" id="UP000191112"/>
    </source>
</evidence>
<sequence length="233" mass="26667">MTKIKLIWTLFCVLTIQIFSAQTEVKKPSDAFDLYFKAFVNKNENALKALNDYMRPTVEGKDMYAIDFTEGNSEMIANMSDNFLSIFSPAAAKANKKEAEDYFAAMIKNFNEATYKISSAKLVDNEYVKGEKIAEISYRVTFKMPNEASDDILSVYKNKNPKTLKADELKQLLISLKNTYSNATKEESIDRQVSLYQLKEKGKIYYNSGNIYEEIVTNLTDFYFGSDDENAEE</sequence>
<dbReference type="AlphaFoldDB" id="A0A1T5DJI9"/>
<keyword evidence="3" id="KW-1185">Reference proteome</keyword>
<evidence type="ECO:0000313" key="2">
    <source>
        <dbReference type="EMBL" id="SKB71761.1"/>
    </source>
</evidence>
<proteinExistence type="predicted"/>
<evidence type="ECO:0000256" key="1">
    <source>
        <dbReference type="SAM" id="SignalP"/>
    </source>
</evidence>